<dbReference type="PANTHER" id="PTHR12526">
    <property type="entry name" value="GLYCOSYLTRANSFERASE"/>
    <property type="match status" value="1"/>
</dbReference>
<keyword evidence="2" id="KW-0808">Transferase</keyword>
<dbReference type="SUPFAM" id="SSF53756">
    <property type="entry name" value="UDP-Glycosyltransferase/glycogen phosphorylase"/>
    <property type="match status" value="1"/>
</dbReference>
<keyword evidence="3" id="KW-1185">Reference proteome</keyword>
<sequence>MRTDIAVAWNGLPAYAARLIRAAQDDVGSFPVLGTRPTVPIEGMEAILGQSIHWLDADSSPTWKSLGLPVPKIYFQTGWGHSPLNALGAEVRNAGGQVIGMVDSFWNGSLRQIGALLLFRLKYRKWYSALMVPGRRSRRFCRALGMPVSRIYTGMYGADSELFNCQQPLSQRTKRFLFVGQLIDRKGVLELAEAYSALGGLSSGWTLTIVGEGPLRAKLEQFGDIDLRSFTQPDSVAELLSDTRCLVLPSKFERWGLVVHEAALAGCQLILTEAVGSWPDLLRSGENGYLCHSGSLSELKGALTYMMNRKDCAGQQATAVSKQLASQFGPRVWSTTMQDILTAES</sequence>
<name>A0ABU1AN19_9BACT</name>
<dbReference type="EMBL" id="JARXIC010000027">
    <property type="protein sequence ID" value="MDQ8195588.1"/>
    <property type="molecule type" value="Genomic_DNA"/>
</dbReference>
<evidence type="ECO:0000259" key="1">
    <source>
        <dbReference type="Pfam" id="PF00534"/>
    </source>
</evidence>
<dbReference type="Gene3D" id="3.40.50.2000">
    <property type="entry name" value="Glycogen Phosphorylase B"/>
    <property type="match status" value="1"/>
</dbReference>
<dbReference type="Proteomes" id="UP001243717">
    <property type="component" value="Unassembled WGS sequence"/>
</dbReference>
<feature type="domain" description="Glycosyl transferase family 1" evidence="1">
    <location>
        <begin position="169"/>
        <end position="310"/>
    </location>
</feature>
<accession>A0ABU1AN19</accession>
<dbReference type="RefSeq" id="WP_308986038.1">
    <property type="nucleotide sequence ID" value="NZ_JARXIC010000027.1"/>
</dbReference>
<evidence type="ECO:0000313" key="2">
    <source>
        <dbReference type="EMBL" id="MDQ8195588.1"/>
    </source>
</evidence>
<dbReference type="CDD" id="cd03801">
    <property type="entry name" value="GT4_PimA-like"/>
    <property type="match status" value="1"/>
</dbReference>
<dbReference type="Pfam" id="PF00534">
    <property type="entry name" value="Glycos_transf_1"/>
    <property type="match status" value="1"/>
</dbReference>
<reference evidence="2 3" key="1">
    <citation type="submission" date="2023-04" db="EMBL/GenBank/DDBJ databases">
        <title>A novel bacteria isolated from coastal sediment.</title>
        <authorList>
            <person name="Liu X.-J."/>
            <person name="Du Z.-J."/>
        </authorList>
    </citation>
    <scope>NUCLEOTIDE SEQUENCE [LARGE SCALE GENOMIC DNA]</scope>
    <source>
        <strain evidence="2 3">SDUM461004</strain>
    </source>
</reference>
<dbReference type="GO" id="GO:0016757">
    <property type="term" value="F:glycosyltransferase activity"/>
    <property type="evidence" value="ECO:0007669"/>
    <property type="project" value="UniProtKB-KW"/>
</dbReference>
<organism evidence="2 3">
    <name type="scientific">Thalassobacterium sedimentorum</name>
    <dbReference type="NCBI Taxonomy" id="3041258"/>
    <lineage>
        <taxon>Bacteria</taxon>
        <taxon>Pseudomonadati</taxon>
        <taxon>Verrucomicrobiota</taxon>
        <taxon>Opitutia</taxon>
        <taxon>Puniceicoccales</taxon>
        <taxon>Coraliomargaritaceae</taxon>
        <taxon>Thalassobacterium</taxon>
    </lineage>
</organism>
<evidence type="ECO:0000313" key="3">
    <source>
        <dbReference type="Proteomes" id="UP001243717"/>
    </source>
</evidence>
<keyword evidence="2" id="KW-0328">Glycosyltransferase</keyword>
<protein>
    <submittedName>
        <fullName evidence="2">Glycosyltransferase family 4 protein</fullName>
        <ecNumber evidence="2">2.4.-.-</ecNumber>
    </submittedName>
</protein>
<gene>
    <name evidence="2" type="ORF">QEH59_14235</name>
</gene>
<proteinExistence type="predicted"/>
<dbReference type="EC" id="2.4.-.-" evidence="2"/>
<dbReference type="InterPro" id="IPR001296">
    <property type="entry name" value="Glyco_trans_1"/>
</dbReference>
<comment type="caution">
    <text evidence="2">The sequence shown here is derived from an EMBL/GenBank/DDBJ whole genome shotgun (WGS) entry which is preliminary data.</text>
</comment>